<dbReference type="Gene3D" id="1.10.530.10">
    <property type="match status" value="1"/>
</dbReference>
<dbReference type="NCBIfam" id="TIGR02283">
    <property type="entry name" value="MltB_2"/>
    <property type="match status" value="1"/>
</dbReference>
<protein>
    <submittedName>
        <fullName evidence="3">Lytic murein transglycosylase</fullName>
    </submittedName>
</protein>
<dbReference type="Pfam" id="PF01471">
    <property type="entry name" value="PG_binding_1"/>
    <property type="match status" value="1"/>
</dbReference>
<gene>
    <name evidence="3" type="ORF">SAMN06265373_101745</name>
</gene>
<dbReference type="InterPro" id="IPR036366">
    <property type="entry name" value="PGBDSf"/>
</dbReference>
<organism evidence="3 4">
    <name type="scientific">Shimia sagamensis</name>
    <dbReference type="NCBI Taxonomy" id="1566352"/>
    <lineage>
        <taxon>Bacteria</taxon>
        <taxon>Pseudomonadati</taxon>
        <taxon>Pseudomonadota</taxon>
        <taxon>Alphaproteobacteria</taxon>
        <taxon>Rhodobacterales</taxon>
        <taxon>Roseobacteraceae</taxon>
    </lineage>
</organism>
<dbReference type="InterPro" id="IPR002477">
    <property type="entry name" value="Peptidoglycan-bd-like"/>
</dbReference>
<dbReference type="InterPro" id="IPR011970">
    <property type="entry name" value="MltB_2"/>
</dbReference>
<dbReference type="Proteomes" id="UP001157961">
    <property type="component" value="Unassembled WGS sequence"/>
</dbReference>
<dbReference type="InterPro" id="IPR043426">
    <property type="entry name" value="MltB-like"/>
</dbReference>
<dbReference type="InterPro" id="IPR036365">
    <property type="entry name" value="PGBD-like_sf"/>
</dbReference>
<comment type="caution">
    <text evidence="3">The sequence shown here is derived from an EMBL/GenBank/DDBJ whole genome shotgun (WGS) entry which is preliminary data.</text>
</comment>
<evidence type="ECO:0000259" key="2">
    <source>
        <dbReference type="Pfam" id="PF13406"/>
    </source>
</evidence>
<feature type="domain" description="Peptidoglycan binding-like" evidence="1">
    <location>
        <begin position="368"/>
        <end position="420"/>
    </location>
</feature>
<evidence type="ECO:0000313" key="3">
    <source>
        <dbReference type="EMBL" id="SMP07262.1"/>
    </source>
</evidence>
<keyword evidence="4" id="KW-1185">Reference proteome</keyword>
<dbReference type="CDD" id="cd13399">
    <property type="entry name" value="Slt35-like"/>
    <property type="match status" value="1"/>
</dbReference>
<evidence type="ECO:0000259" key="1">
    <source>
        <dbReference type="Pfam" id="PF01471"/>
    </source>
</evidence>
<dbReference type="Gene3D" id="1.10.101.10">
    <property type="entry name" value="PGBD-like superfamily/PGBD"/>
    <property type="match status" value="1"/>
</dbReference>
<reference evidence="3 4" key="1">
    <citation type="submission" date="2017-05" db="EMBL/GenBank/DDBJ databases">
        <authorList>
            <person name="Varghese N."/>
            <person name="Submissions S."/>
        </authorList>
    </citation>
    <scope>NUCLEOTIDE SEQUENCE [LARGE SCALE GENOMIC DNA]</scope>
    <source>
        <strain evidence="3 4">DSM 29734</strain>
    </source>
</reference>
<dbReference type="Pfam" id="PF13406">
    <property type="entry name" value="SLT_2"/>
    <property type="match status" value="1"/>
</dbReference>
<dbReference type="PANTHER" id="PTHR30163:SF8">
    <property type="entry name" value="LYTIC MUREIN TRANSGLYCOSYLASE"/>
    <property type="match status" value="1"/>
</dbReference>
<dbReference type="EMBL" id="FXTY01000001">
    <property type="protein sequence ID" value="SMP07262.1"/>
    <property type="molecule type" value="Genomic_DNA"/>
</dbReference>
<dbReference type="SUPFAM" id="SSF47090">
    <property type="entry name" value="PGBD-like"/>
    <property type="match status" value="1"/>
</dbReference>
<dbReference type="InterPro" id="IPR023346">
    <property type="entry name" value="Lysozyme-like_dom_sf"/>
</dbReference>
<name>A0ABY1NDU8_9RHOB</name>
<accession>A0ABY1NDU8</accession>
<dbReference type="RefSeq" id="WP_283424586.1">
    <property type="nucleotide sequence ID" value="NZ_FXTY01000001.1"/>
</dbReference>
<dbReference type="SUPFAM" id="SSF53955">
    <property type="entry name" value="Lysozyme-like"/>
    <property type="match status" value="1"/>
</dbReference>
<evidence type="ECO:0000313" key="4">
    <source>
        <dbReference type="Proteomes" id="UP001157961"/>
    </source>
</evidence>
<dbReference type="PANTHER" id="PTHR30163">
    <property type="entry name" value="MEMBRANE-BOUND LYTIC MUREIN TRANSGLYCOSYLASE B"/>
    <property type="match status" value="1"/>
</dbReference>
<feature type="domain" description="Transglycosylase SLT" evidence="2">
    <location>
        <begin position="56"/>
        <end position="346"/>
    </location>
</feature>
<dbReference type="InterPro" id="IPR031304">
    <property type="entry name" value="SLT_2"/>
</dbReference>
<dbReference type="Gene3D" id="1.10.8.350">
    <property type="entry name" value="Bacterial muramidase"/>
    <property type="match status" value="1"/>
</dbReference>
<sequence>MRTFGFLVSLVIGALVVSTVSAGAPSYSLRPVLRPLAAVLDSQKPVEIAASTKGLQRWIKRYKSRALKAGISAAVLDQAFRGVQYNAAIIKKDRNQNEFTKTIWDYLDSAASDARIRNGKAALSKHNATLQKIEKRYGVDKEVVVAIWGLESAYGTFKGSTPVIEALATLAYDGRRGDFFEEQLTAALSIVQSGDVSPQNMTGSWAGAMGHTQFMPTSYLSHAVDFTGDGKRDIWSGDPTDALASTAAYLKHFGWKKNQPWGVEIKLPKGFDYASANRENLKNPSEWARLGIKDMRGRPVPNHGPASILLPAGAQGAAFMIFKNFDVIEHYNTADAYVIGVGHLADRIQGGPAIQGNWPRGDRALTYKERIELQKRLTKAGFDTQKIDGKIGPLTIASVRGYQRSKGMIPDGYASLTLLKSLR</sequence>
<proteinExistence type="predicted"/>